<feature type="region of interest" description="Disordered" evidence="1">
    <location>
        <begin position="213"/>
        <end position="241"/>
    </location>
</feature>
<reference evidence="3" key="1">
    <citation type="journal article" date="2014" name="Proc. Natl. Acad. Sci. U.S.A.">
        <title>Extensive sampling of basidiomycete genomes demonstrates inadequacy of the white-rot/brown-rot paradigm for wood decay fungi.</title>
        <authorList>
            <person name="Riley R."/>
            <person name="Salamov A.A."/>
            <person name="Brown D.W."/>
            <person name="Nagy L.G."/>
            <person name="Floudas D."/>
            <person name="Held B.W."/>
            <person name="Levasseur A."/>
            <person name="Lombard V."/>
            <person name="Morin E."/>
            <person name="Otillar R."/>
            <person name="Lindquist E.A."/>
            <person name="Sun H."/>
            <person name="LaButti K.M."/>
            <person name="Schmutz J."/>
            <person name="Jabbour D."/>
            <person name="Luo H."/>
            <person name="Baker S.E."/>
            <person name="Pisabarro A.G."/>
            <person name="Walton J.D."/>
            <person name="Blanchette R.A."/>
            <person name="Henrissat B."/>
            <person name="Martin F."/>
            <person name="Cullen D."/>
            <person name="Hibbett D.S."/>
            <person name="Grigoriev I.V."/>
        </authorList>
    </citation>
    <scope>NUCLEOTIDE SEQUENCE [LARGE SCALE GENOMIC DNA]</scope>
    <source>
        <strain evidence="3">CBS 339.88</strain>
    </source>
</reference>
<feature type="compositionally biased region" description="Polar residues" evidence="1">
    <location>
        <begin position="1"/>
        <end position="17"/>
    </location>
</feature>
<sequence>MSSSTRRVPQGLPSNPRSRLAGGAPPSRLSEERRQPRTMPTPRARDPQFQREQVPDTTMGLYHTRQGEEYRETRHARRSGDSSSTASPEPSPFWARGNTSQRSSRTTVQSDEGVEYTELVRDSHLNDTQDLDHSLPTVKDTAYVWGRVTEAANVFTQEVSKVWATGLGGERGDEGEPESHLTHVMRAYHLSKARTPAELPDWLFNERERGQGGLLRFDTPDDGGQVKPEPAQLTQRRANRPPIYQDVTAVSLGQSKSLKTTMQPAQAKISGSDRLKQLRELRRSASRV</sequence>
<gene>
    <name evidence="2" type="ORF">GALMADRAFT_135001</name>
</gene>
<evidence type="ECO:0000313" key="3">
    <source>
        <dbReference type="Proteomes" id="UP000027222"/>
    </source>
</evidence>
<feature type="compositionally biased region" description="Polar residues" evidence="1">
    <location>
        <begin position="255"/>
        <end position="264"/>
    </location>
</feature>
<dbReference type="HOGENOM" id="CLU_966592_0_0_1"/>
<accession>A0A067TEK3</accession>
<dbReference type="Proteomes" id="UP000027222">
    <property type="component" value="Unassembled WGS sequence"/>
</dbReference>
<feature type="compositionally biased region" description="Low complexity" evidence="1">
    <location>
        <begin position="99"/>
        <end position="110"/>
    </location>
</feature>
<feature type="compositionally biased region" description="Basic and acidic residues" evidence="1">
    <location>
        <begin position="271"/>
        <end position="288"/>
    </location>
</feature>
<dbReference type="OrthoDB" id="2683368at2759"/>
<proteinExistence type="predicted"/>
<evidence type="ECO:0000313" key="2">
    <source>
        <dbReference type="EMBL" id="KDR81571.1"/>
    </source>
</evidence>
<feature type="region of interest" description="Disordered" evidence="1">
    <location>
        <begin position="255"/>
        <end position="288"/>
    </location>
</feature>
<evidence type="ECO:0000256" key="1">
    <source>
        <dbReference type="SAM" id="MobiDB-lite"/>
    </source>
</evidence>
<dbReference type="EMBL" id="KL142370">
    <property type="protein sequence ID" value="KDR81571.1"/>
    <property type="molecule type" value="Genomic_DNA"/>
</dbReference>
<feature type="region of interest" description="Disordered" evidence="1">
    <location>
        <begin position="1"/>
        <end position="113"/>
    </location>
</feature>
<organism evidence="2 3">
    <name type="scientific">Galerina marginata (strain CBS 339.88)</name>
    <dbReference type="NCBI Taxonomy" id="685588"/>
    <lineage>
        <taxon>Eukaryota</taxon>
        <taxon>Fungi</taxon>
        <taxon>Dikarya</taxon>
        <taxon>Basidiomycota</taxon>
        <taxon>Agaricomycotina</taxon>
        <taxon>Agaricomycetes</taxon>
        <taxon>Agaricomycetidae</taxon>
        <taxon>Agaricales</taxon>
        <taxon>Agaricineae</taxon>
        <taxon>Strophariaceae</taxon>
        <taxon>Galerina</taxon>
    </lineage>
</organism>
<keyword evidence="3" id="KW-1185">Reference proteome</keyword>
<protein>
    <submittedName>
        <fullName evidence="2">Uncharacterized protein</fullName>
    </submittedName>
</protein>
<name>A0A067TEK3_GALM3</name>
<dbReference type="AlphaFoldDB" id="A0A067TEK3"/>